<keyword evidence="3" id="KW-0342">GTP-binding</keyword>
<dbReference type="GO" id="GO:0005524">
    <property type="term" value="F:ATP binding"/>
    <property type="evidence" value="ECO:0007669"/>
    <property type="project" value="UniProtKB-KW"/>
</dbReference>
<name>A0A0F9R649_9ZZZZ</name>
<dbReference type="InterPro" id="IPR053930">
    <property type="entry name" value="RapZ-like_N"/>
</dbReference>
<evidence type="ECO:0000256" key="2">
    <source>
        <dbReference type="ARBA" id="ARBA00022840"/>
    </source>
</evidence>
<dbReference type="GO" id="GO:0005525">
    <property type="term" value="F:GTP binding"/>
    <property type="evidence" value="ECO:0007669"/>
    <property type="project" value="UniProtKB-KW"/>
</dbReference>
<keyword evidence="2" id="KW-0067">ATP-binding</keyword>
<evidence type="ECO:0000259" key="5">
    <source>
        <dbReference type="Pfam" id="PF22740"/>
    </source>
</evidence>
<accession>A0A0F9R649</accession>
<dbReference type="PANTHER" id="PTHR30448">
    <property type="entry name" value="RNASE ADAPTER PROTEIN RAPZ"/>
    <property type="match status" value="1"/>
</dbReference>
<sequence>MKDDRFLIITGLSGSGKTVVSRFLEDIGYYCIDNLPSKLILNLVEFWTSKEVEIEKIALVVDIREAGFSKKFPEVLKTIRKKISSRLIFLEASDAALVKRFSESRRPHPLARKRSVLESVKLERKRLAEIKKMADEVIDTTSTNISQIKEHLARKYFKRKDRKMQIMVVSFGYKYGIPLDSDLVFDTRFLPNPFYIDELRNKTGKSPKVREFVLKEEETKKFLSKLYSFVDFLIPRFIDEGKSNLTISTGCTGGKHRSVILAEKLKEHIKHKNYNVRIYHRDLFR</sequence>
<dbReference type="SUPFAM" id="SSF52540">
    <property type="entry name" value="P-loop containing nucleoside triphosphate hydrolases"/>
    <property type="match status" value="1"/>
</dbReference>
<gene>
    <name evidence="6" type="ORF">LCGC14_0634870</name>
</gene>
<dbReference type="InterPro" id="IPR027417">
    <property type="entry name" value="P-loop_NTPase"/>
</dbReference>
<dbReference type="Gene3D" id="3.40.50.300">
    <property type="entry name" value="P-loop containing nucleotide triphosphate hydrolases"/>
    <property type="match status" value="1"/>
</dbReference>
<keyword evidence="1" id="KW-0547">Nucleotide-binding</keyword>
<comment type="caution">
    <text evidence="6">The sequence shown here is derived from an EMBL/GenBank/DDBJ whole genome shotgun (WGS) entry which is preliminary data.</text>
</comment>
<evidence type="ECO:0000256" key="1">
    <source>
        <dbReference type="ARBA" id="ARBA00022741"/>
    </source>
</evidence>
<feature type="domain" description="RapZ C-terminal" evidence="5">
    <location>
        <begin position="164"/>
        <end position="283"/>
    </location>
</feature>
<dbReference type="PIRSF" id="PIRSF005052">
    <property type="entry name" value="P-loopkin"/>
    <property type="match status" value="1"/>
</dbReference>
<dbReference type="Pfam" id="PF03668">
    <property type="entry name" value="RapZ-like_N"/>
    <property type="match status" value="1"/>
</dbReference>
<evidence type="ECO:0000313" key="6">
    <source>
        <dbReference type="EMBL" id="KKN50224.1"/>
    </source>
</evidence>
<proteinExistence type="inferred from homology"/>
<reference evidence="6" key="1">
    <citation type="journal article" date="2015" name="Nature">
        <title>Complex archaea that bridge the gap between prokaryotes and eukaryotes.</title>
        <authorList>
            <person name="Spang A."/>
            <person name="Saw J.H."/>
            <person name="Jorgensen S.L."/>
            <person name="Zaremba-Niedzwiedzka K."/>
            <person name="Martijn J."/>
            <person name="Lind A.E."/>
            <person name="van Eijk R."/>
            <person name="Schleper C."/>
            <person name="Guy L."/>
            <person name="Ettema T.J."/>
        </authorList>
    </citation>
    <scope>NUCLEOTIDE SEQUENCE</scope>
</reference>
<evidence type="ECO:0000259" key="4">
    <source>
        <dbReference type="Pfam" id="PF03668"/>
    </source>
</evidence>
<dbReference type="NCBIfam" id="NF003828">
    <property type="entry name" value="PRK05416.1"/>
    <property type="match status" value="1"/>
</dbReference>
<dbReference type="InterPro" id="IPR005337">
    <property type="entry name" value="RapZ-like"/>
</dbReference>
<dbReference type="PANTHER" id="PTHR30448:SF0">
    <property type="entry name" value="RNASE ADAPTER PROTEIN RAPZ"/>
    <property type="match status" value="1"/>
</dbReference>
<dbReference type="Pfam" id="PF22740">
    <property type="entry name" value="PapZ_C"/>
    <property type="match status" value="1"/>
</dbReference>
<dbReference type="AlphaFoldDB" id="A0A0F9R649"/>
<dbReference type="HAMAP" id="MF_00636">
    <property type="entry name" value="RapZ_like"/>
    <property type="match status" value="1"/>
</dbReference>
<organism evidence="6">
    <name type="scientific">marine sediment metagenome</name>
    <dbReference type="NCBI Taxonomy" id="412755"/>
    <lineage>
        <taxon>unclassified sequences</taxon>
        <taxon>metagenomes</taxon>
        <taxon>ecological metagenomes</taxon>
    </lineage>
</organism>
<feature type="domain" description="RapZ-like N-terminal" evidence="4">
    <location>
        <begin position="7"/>
        <end position="156"/>
    </location>
</feature>
<protein>
    <recommendedName>
        <fullName evidence="7">Nucleotide-binding protein</fullName>
    </recommendedName>
</protein>
<evidence type="ECO:0008006" key="7">
    <source>
        <dbReference type="Google" id="ProtNLM"/>
    </source>
</evidence>
<dbReference type="EMBL" id="LAZR01001126">
    <property type="protein sequence ID" value="KKN50224.1"/>
    <property type="molecule type" value="Genomic_DNA"/>
</dbReference>
<evidence type="ECO:0000256" key="3">
    <source>
        <dbReference type="ARBA" id="ARBA00023134"/>
    </source>
</evidence>
<dbReference type="InterPro" id="IPR053931">
    <property type="entry name" value="RapZ_C"/>
</dbReference>